<dbReference type="RefSeq" id="XP_001018191.1">
    <property type="nucleotide sequence ID" value="XM_001018191.1"/>
</dbReference>
<reference evidence="4" key="1">
    <citation type="journal article" date="2006" name="PLoS Biol.">
        <title>Macronuclear genome sequence of the ciliate Tetrahymena thermophila, a model eukaryote.</title>
        <authorList>
            <person name="Eisen J.A."/>
            <person name="Coyne R.S."/>
            <person name="Wu M."/>
            <person name="Wu D."/>
            <person name="Thiagarajan M."/>
            <person name="Wortman J.R."/>
            <person name="Badger J.H."/>
            <person name="Ren Q."/>
            <person name="Amedeo P."/>
            <person name="Jones K.M."/>
            <person name="Tallon L.J."/>
            <person name="Delcher A.L."/>
            <person name="Salzberg S.L."/>
            <person name="Silva J.C."/>
            <person name="Haas B.J."/>
            <person name="Majoros W.H."/>
            <person name="Farzad M."/>
            <person name="Carlton J.M."/>
            <person name="Smith R.K. Jr."/>
            <person name="Garg J."/>
            <person name="Pearlman R.E."/>
            <person name="Karrer K.M."/>
            <person name="Sun L."/>
            <person name="Manning G."/>
            <person name="Elde N.C."/>
            <person name="Turkewitz A.P."/>
            <person name="Asai D.J."/>
            <person name="Wilkes D.E."/>
            <person name="Wang Y."/>
            <person name="Cai H."/>
            <person name="Collins K."/>
            <person name="Stewart B.A."/>
            <person name="Lee S.R."/>
            <person name="Wilamowska K."/>
            <person name="Weinberg Z."/>
            <person name="Ruzzo W.L."/>
            <person name="Wloga D."/>
            <person name="Gaertig J."/>
            <person name="Frankel J."/>
            <person name="Tsao C.-C."/>
            <person name="Gorovsky M.A."/>
            <person name="Keeling P.J."/>
            <person name="Waller R.F."/>
            <person name="Patron N.J."/>
            <person name="Cherry J.M."/>
            <person name="Stover N.A."/>
            <person name="Krieger C.J."/>
            <person name="del Toro C."/>
            <person name="Ryder H.F."/>
            <person name="Williamson S.C."/>
            <person name="Barbeau R.A."/>
            <person name="Hamilton E.P."/>
            <person name="Orias E."/>
        </authorList>
    </citation>
    <scope>NUCLEOTIDE SEQUENCE [LARGE SCALE GENOMIC DNA]</scope>
    <source>
        <strain evidence="4">SB210</strain>
    </source>
</reference>
<feature type="compositionally biased region" description="Polar residues" evidence="2">
    <location>
        <begin position="45"/>
        <end position="65"/>
    </location>
</feature>
<feature type="compositionally biased region" description="Low complexity" evidence="2">
    <location>
        <begin position="810"/>
        <end position="826"/>
    </location>
</feature>
<gene>
    <name evidence="3" type="ORF">TTHERM_00283350</name>
</gene>
<proteinExistence type="predicted"/>
<accession>I7MEW8</accession>
<evidence type="ECO:0000256" key="1">
    <source>
        <dbReference type="SAM" id="Coils"/>
    </source>
</evidence>
<feature type="compositionally biased region" description="Low complexity" evidence="2">
    <location>
        <begin position="15"/>
        <end position="28"/>
    </location>
</feature>
<sequence>MQNSESNRSLQQRDNSASSAAKSSTNTSRPNITKKVDSVKRRSKTITSKNLQQNINNQTLPKQISNENNKNKNELANSEKENIQPNFQKQASLKELNALSALKRLSDFNDYDDFSQNMLDETFRGIHGWNTNEDINSNPASQRVLKEKAVVINKRANLIKKEKAQIQNVSHNNNPFKNVLQNLCNNINNYEKKATQLQNMKESLIETDKENIFEKEKVFLQNGANKGFSNIVQDLKKLQEDLQSPEKARNNSESLNNNATGYVKPLNSNLLKQQIEKKGLVLKQKIDSLNIQSQSRYLGNINIQTPKEQFNPDYKNVQQLLKVTSNEKSLKMKFNEDYSINICSNNNNTHTVAVPEKSQEERVTVCSQQTNNTTYLNTSSSTQEIECVQNQLNQPYLRSRIESYSQVVDEISKKKKNQVIRVADTEKYDKSFVSNPQQNKNSCNTNPDVINNTSITEAAPSQNSNHAEKISSPVINSYQIKKKVDFMHPESENRRSKSINGATSQQHHFLSYQNTLSSQNNINMLLNQGSCNSTNNQTMYNGQQLSRHQPSLKQISKSIQINKNNSTVEKDKEIISNQQSKTNVNNTPNSMQLNSYNKQKDLDINSRVFPHLSDIQHEKKSFQSRLSGLDNDLNPYNIQGNGNNIFYQPNHIPLTPIQFSQSLSRNNYNQKFLVNQNLSDKTNKNDLSCTKSLSQNSQQLLSQNSSSLDKRNIPVQTQGGLSTLVIYTNQNNLNVSNIPSAVQNYSQQPVTSQNYFNAIQKRIIQGNSQISQMNNPQCLLIGNNPQICVQGSGPSRNNSSSKLVLPPKPQSSNINSSANQIQQLSNKSKLPKLFKNSNRTFMKKVNSRNEELKGLQIQAQKAINNSFT</sequence>
<dbReference type="HOGENOM" id="CLU_330533_0_0_1"/>
<evidence type="ECO:0000313" key="4">
    <source>
        <dbReference type="Proteomes" id="UP000009168"/>
    </source>
</evidence>
<name>I7MEW8_TETTS</name>
<evidence type="ECO:0000313" key="3">
    <source>
        <dbReference type="EMBL" id="EAR97946.1"/>
    </source>
</evidence>
<dbReference type="EMBL" id="GG662656">
    <property type="protein sequence ID" value="EAR97946.1"/>
    <property type="molecule type" value="Genomic_DNA"/>
</dbReference>
<protein>
    <submittedName>
        <fullName evidence="3">Uncharacterized protein</fullName>
    </submittedName>
</protein>
<feature type="compositionally biased region" description="Polar residues" evidence="2">
    <location>
        <begin position="790"/>
        <end position="802"/>
    </location>
</feature>
<feature type="region of interest" description="Disordered" evidence="2">
    <location>
        <begin position="790"/>
        <end position="828"/>
    </location>
</feature>
<dbReference type="InParanoid" id="I7MEW8"/>
<dbReference type="GeneID" id="7838745"/>
<feature type="coiled-coil region" evidence="1">
    <location>
        <begin position="180"/>
        <end position="207"/>
    </location>
</feature>
<feature type="compositionally biased region" description="Polar residues" evidence="2">
    <location>
        <begin position="1"/>
        <end position="14"/>
    </location>
</feature>
<dbReference type="KEGG" id="tet:TTHERM_00283350"/>
<dbReference type="FunCoup" id="I7MEW8">
    <property type="interactions" value="3"/>
</dbReference>
<keyword evidence="1" id="KW-0175">Coiled coil</keyword>
<dbReference type="Proteomes" id="UP000009168">
    <property type="component" value="Unassembled WGS sequence"/>
</dbReference>
<evidence type="ECO:0000256" key="2">
    <source>
        <dbReference type="SAM" id="MobiDB-lite"/>
    </source>
</evidence>
<keyword evidence="4" id="KW-1185">Reference proteome</keyword>
<organism evidence="3 4">
    <name type="scientific">Tetrahymena thermophila (strain SB210)</name>
    <dbReference type="NCBI Taxonomy" id="312017"/>
    <lineage>
        <taxon>Eukaryota</taxon>
        <taxon>Sar</taxon>
        <taxon>Alveolata</taxon>
        <taxon>Ciliophora</taxon>
        <taxon>Intramacronucleata</taxon>
        <taxon>Oligohymenophorea</taxon>
        <taxon>Hymenostomatida</taxon>
        <taxon>Tetrahymenina</taxon>
        <taxon>Tetrahymenidae</taxon>
        <taxon>Tetrahymena</taxon>
    </lineage>
</organism>
<feature type="region of interest" description="Disordered" evidence="2">
    <location>
        <begin position="1"/>
        <end position="69"/>
    </location>
</feature>
<dbReference type="AlphaFoldDB" id="I7MEW8"/>